<feature type="transmembrane region" description="Helical" evidence="7">
    <location>
        <begin position="240"/>
        <end position="258"/>
    </location>
</feature>
<dbReference type="PANTHER" id="PTHR30589:SF0">
    <property type="entry name" value="PHOSPHATIDYLGLYCEROL--PROLIPOPROTEIN DIACYLGLYCERYL TRANSFERASE"/>
    <property type="match status" value="1"/>
</dbReference>
<dbReference type="AlphaFoldDB" id="A0A078KMQ4"/>
<proteinExistence type="inferred from homology"/>
<evidence type="ECO:0000256" key="1">
    <source>
        <dbReference type="ARBA" id="ARBA00007150"/>
    </source>
</evidence>
<dbReference type="STRING" id="29343.CCDG5_0607"/>
<feature type="transmembrane region" description="Helical" evidence="7">
    <location>
        <begin position="211"/>
        <end position="228"/>
    </location>
</feature>
<comment type="subcellular location">
    <subcellularLocation>
        <location evidence="7">Cell membrane</location>
        <topology evidence="7">Multi-pass membrane protein</topology>
    </subcellularLocation>
</comment>
<comment type="similarity">
    <text evidence="1 7">Belongs to the Lgt family.</text>
</comment>
<protein>
    <recommendedName>
        <fullName evidence="7">Phosphatidylglycerol--prolipoprotein diacylglyceryl transferase</fullName>
        <ecNumber evidence="7">2.5.1.145</ecNumber>
    </recommendedName>
</protein>
<dbReference type="PROSITE" id="PS01311">
    <property type="entry name" value="LGT"/>
    <property type="match status" value="1"/>
</dbReference>
<dbReference type="EC" id="2.5.1.145" evidence="7"/>
<evidence type="ECO:0000256" key="3">
    <source>
        <dbReference type="ARBA" id="ARBA00022679"/>
    </source>
</evidence>
<evidence type="ECO:0000256" key="7">
    <source>
        <dbReference type="HAMAP-Rule" id="MF_01147"/>
    </source>
</evidence>
<dbReference type="InterPro" id="IPR001640">
    <property type="entry name" value="Lgt"/>
</dbReference>
<dbReference type="Proteomes" id="UP000032431">
    <property type="component" value="Chromosome I"/>
</dbReference>
<dbReference type="EMBL" id="LM995447">
    <property type="protein sequence ID" value="CDZ23738.1"/>
    <property type="molecule type" value="Genomic_DNA"/>
</dbReference>
<keyword evidence="3 7" id="KW-0808">Transferase</keyword>
<dbReference type="HAMAP" id="MF_01147">
    <property type="entry name" value="Lgt"/>
    <property type="match status" value="1"/>
</dbReference>
<dbReference type="GO" id="GO:0008961">
    <property type="term" value="F:phosphatidylglycerol-prolipoprotein diacylglyceryl transferase activity"/>
    <property type="evidence" value="ECO:0007669"/>
    <property type="project" value="UniProtKB-UniRule"/>
</dbReference>
<dbReference type="KEGG" id="ccel:CCDG5_0607"/>
<reference evidence="10" key="1">
    <citation type="submission" date="2014-07" db="EMBL/GenBank/DDBJ databases">
        <authorList>
            <person name="Wibberg D."/>
        </authorList>
    </citation>
    <scope>NUCLEOTIDE SEQUENCE [LARGE SCALE GENOMIC DNA]</scope>
    <source>
        <strain evidence="10">DG5</strain>
    </source>
</reference>
<keyword evidence="4 7" id="KW-0812">Transmembrane</keyword>
<feature type="transmembrane region" description="Helical" evidence="7">
    <location>
        <begin position="101"/>
        <end position="124"/>
    </location>
</feature>
<organism evidence="9 10">
    <name type="scientific">[Clostridium] cellulosi</name>
    <dbReference type="NCBI Taxonomy" id="29343"/>
    <lineage>
        <taxon>Bacteria</taxon>
        <taxon>Bacillati</taxon>
        <taxon>Bacillota</taxon>
        <taxon>Clostridia</taxon>
        <taxon>Eubacteriales</taxon>
        <taxon>Oscillospiraceae</taxon>
        <taxon>Oscillospiraceae incertae sedis</taxon>
    </lineage>
</organism>
<evidence type="ECO:0000313" key="9">
    <source>
        <dbReference type="EMBL" id="CDZ23738.1"/>
    </source>
</evidence>
<keyword evidence="10" id="KW-1185">Reference proteome</keyword>
<dbReference type="NCBIfam" id="TIGR00544">
    <property type="entry name" value="lgt"/>
    <property type="match status" value="1"/>
</dbReference>
<dbReference type="HOGENOM" id="CLU_013386_0_0_9"/>
<feature type="transmembrane region" description="Helical" evidence="7">
    <location>
        <begin position="28"/>
        <end position="48"/>
    </location>
</feature>
<keyword evidence="9" id="KW-0449">Lipoprotein</keyword>
<evidence type="ECO:0000256" key="4">
    <source>
        <dbReference type="ARBA" id="ARBA00022692"/>
    </source>
</evidence>
<feature type="transmembrane region" description="Helical" evidence="7">
    <location>
        <begin position="60"/>
        <end position="81"/>
    </location>
</feature>
<feature type="transmembrane region" description="Helical" evidence="7">
    <location>
        <begin position="131"/>
        <end position="149"/>
    </location>
</feature>
<dbReference type="PATRIC" id="fig|29343.3.peg.630"/>
<dbReference type="GO" id="GO:0005886">
    <property type="term" value="C:plasma membrane"/>
    <property type="evidence" value="ECO:0007669"/>
    <property type="project" value="UniProtKB-SubCell"/>
</dbReference>
<keyword evidence="6 7" id="KW-0472">Membrane</keyword>
<comment type="function">
    <text evidence="7">Catalyzes the transfer of the diacylglyceryl group from phosphatidylglycerol to the sulfhydryl group of the N-terminal cysteine of a prolipoprotein, the first step in the formation of mature lipoproteins.</text>
</comment>
<feature type="transmembrane region" description="Helical" evidence="7">
    <location>
        <begin position="178"/>
        <end position="199"/>
    </location>
</feature>
<comment type="catalytic activity">
    <reaction evidence="7">
        <text>L-cysteinyl-[prolipoprotein] + a 1,2-diacyl-sn-glycero-3-phospho-(1'-sn-glycerol) = an S-1,2-diacyl-sn-glyceryl-L-cysteinyl-[prolipoprotein] + sn-glycerol 1-phosphate + H(+)</text>
        <dbReference type="Rhea" id="RHEA:56712"/>
        <dbReference type="Rhea" id="RHEA-COMP:14679"/>
        <dbReference type="Rhea" id="RHEA-COMP:14680"/>
        <dbReference type="ChEBI" id="CHEBI:15378"/>
        <dbReference type="ChEBI" id="CHEBI:29950"/>
        <dbReference type="ChEBI" id="CHEBI:57685"/>
        <dbReference type="ChEBI" id="CHEBI:64716"/>
        <dbReference type="ChEBI" id="CHEBI:140658"/>
        <dbReference type="EC" id="2.5.1.145"/>
    </reaction>
</comment>
<dbReference type="OrthoDB" id="871140at2"/>
<sequence>MFNVSFPGLGIKEFSINPTAFTVFGHPIAWYGIIIASALLLAMVYGMVRAKEFNISVDDLSDLIIFGIIFGVIGARIYYVLFPYEGSTTNEFFEKPITILYIWNGGLAIYGGIIGAFLSSFVVAKIKKISIGAVFDIASLGFLIGQTIGRWGNFVNGEAYGYKTNLPWRMVLSFESDPVHPCFLYESLWCLIGFIILHIYSKRRKFNGEIFLMYITWYSFGRFFIEGIRADSLMQGNLKVSQLLSAILFIAAVSLLIYKRVTIKKVILEQTTEYNPLFDETSKAVEEETAREVEKYLGNQEDEEDEGSESEEESADSADASADDVEGQKEEDSDNTENSDKSEDKE</sequence>
<feature type="binding site" evidence="7">
    <location>
        <position position="150"/>
    </location>
    <ligand>
        <name>a 1,2-diacyl-sn-glycero-3-phospho-(1'-sn-glycerol)</name>
        <dbReference type="ChEBI" id="CHEBI:64716"/>
    </ligand>
</feature>
<evidence type="ECO:0000313" key="10">
    <source>
        <dbReference type="Proteomes" id="UP000032431"/>
    </source>
</evidence>
<dbReference type="GO" id="GO:0042158">
    <property type="term" value="P:lipoprotein biosynthetic process"/>
    <property type="evidence" value="ECO:0007669"/>
    <property type="project" value="UniProtKB-UniRule"/>
</dbReference>
<name>A0A078KMQ4_9FIRM</name>
<feature type="compositionally biased region" description="Acidic residues" evidence="8">
    <location>
        <begin position="300"/>
        <end position="337"/>
    </location>
</feature>
<accession>A0A078KMQ4</accession>
<dbReference type="PANTHER" id="PTHR30589">
    <property type="entry name" value="PROLIPOPROTEIN DIACYLGLYCERYL TRANSFERASE"/>
    <property type="match status" value="1"/>
</dbReference>
<evidence type="ECO:0000256" key="2">
    <source>
        <dbReference type="ARBA" id="ARBA00022475"/>
    </source>
</evidence>
<feature type="region of interest" description="Disordered" evidence="8">
    <location>
        <begin position="288"/>
        <end position="346"/>
    </location>
</feature>
<dbReference type="Pfam" id="PF01790">
    <property type="entry name" value="LGT"/>
    <property type="match status" value="1"/>
</dbReference>
<evidence type="ECO:0000256" key="8">
    <source>
        <dbReference type="SAM" id="MobiDB-lite"/>
    </source>
</evidence>
<dbReference type="UniPathway" id="UPA00664"/>
<keyword evidence="2 7" id="KW-1003">Cell membrane</keyword>
<evidence type="ECO:0000256" key="5">
    <source>
        <dbReference type="ARBA" id="ARBA00022989"/>
    </source>
</evidence>
<comment type="pathway">
    <text evidence="7">Protein modification; lipoprotein biosynthesis (diacylglyceryl transfer).</text>
</comment>
<keyword evidence="5 7" id="KW-1133">Transmembrane helix</keyword>
<gene>
    <name evidence="7" type="primary">lgt</name>
    <name evidence="9" type="ORF">CCDG5_0607</name>
</gene>
<evidence type="ECO:0000256" key="6">
    <source>
        <dbReference type="ARBA" id="ARBA00023136"/>
    </source>
</evidence>